<sequence>MSSPSILIVGATGNTGVGVVKTLVSNLASSPFAQHKIIALTRDASGKTAKELASLSDNVEVVEKNWTAIDSDWLKERKVQRLFIASHNGVTHFVDESLFLNYALEAGVEYAVRISTTTFAVGAASSIWYGRSHWAVEAMLDDPDFKSLKWTSLQPNIFHAYCYPALSQWLETYRKTGEKGTLKLPFDADAGIAPIDGTEVGNIAGLLLLTPASDVVKHSGKRYVLTGPSDITGKESVQLLEKHAGTSVDDVVFRDASMIHAMKGPMYPDNTVHSLATNLNIGWDGQLSVKRHSTSKEVLEFYQPKIGAKEAYDEALAAVSK</sequence>
<reference evidence="4" key="1">
    <citation type="submission" date="2020-04" db="EMBL/GenBank/DDBJ databases">
        <title>Analysis of mating type loci in Filobasidium floriforme.</title>
        <authorList>
            <person name="Nowrousian M."/>
        </authorList>
    </citation>
    <scope>NUCLEOTIDE SEQUENCE</scope>
    <source>
        <strain evidence="4">CBS 6242</strain>
    </source>
</reference>
<evidence type="ECO:0000256" key="1">
    <source>
        <dbReference type="ARBA" id="ARBA00006328"/>
    </source>
</evidence>
<dbReference type="GO" id="GO:0005634">
    <property type="term" value="C:nucleus"/>
    <property type="evidence" value="ECO:0007669"/>
    <property type="project" value="TreeGrafter"/>
</dbReference>
<dbReference type="InterPro" id="IPR036291">
    <property type="entry name" value="NAD(P)-bd_dom_sf"/>
</dbReference>
<evidence type="ECO:0000256" key="2">
    <source>
        <dbReference type="ARBA" id="ARBA00022857"/>
    </source>
</evidence>
<keyword evidence="5" id="KW-1185">Reference proteome</keyword>
<evidence type="ECO:0000313" key="5">
    <source>
        <dbReference type="Proteomes" id="UP000812966"/>
    </source>
</evidence>
<dbReference type="Gene3D" id="3.40.50.720">
    <property type="entry name" value="NAD(P)-binding Rossmann-like Domain"/>
    <property type="match status" value="1"/>
</dbReference>
<keyword evidence="2" id="KW-0521">NADP</keyword>
<dbReference type="PANTHER" id="PTHR42748:SF31">
    <property type="entry name" value="NMRA-LIKE DOMAIN-CONTAINING PROTEIN-RELATED"/>
    <property type="match status" value="1"/>
</dbReference>
<dbReference type="Pfam" id="PF05368">
    <property type="entry name" value="NmrA"/>
    <property type="match status" value="1"/>
</dbReference>
<evidence type="ECO:0000313" key="4">
    <source>
        <dbReference type="EMBL" id="KAG7530398.1"/>
    </source>
</evidence>
<comment type="caution">
    <text evidence="4">The sequence shown here is derived from an EMBL/GenBank/DDBJ whole genome shotgun (WGS) entry which is preliminary data.</text>
</comment>
<dbReference type="Proteomes" id="UP000812966">
    <property type="component" value="Unassembled WGS sequence"/>
</dbReference>
<evidence type="ECO:0000259" key="3">
    <source>
        <dbReference type="Pfam" id="PF05368"/>
    </source>
</evidence>
<name>A0A8K0JIX7_9TREE</name>
<accession>A0A8K0JIX7</accession>
<dbReference type="Gene3D" id="3.90.25.10">
    <property type="entry name" value="UDP-galactose 4-epimerase, domain 1"/>
    <property type="match status" value="1"/>
</dbReference>
<protein>
    <recommendedName>
        <fullName evidence="3">NmrA-like domain-containing protein</fullName>
    </recommendedName>
</protein>
<dbReference type="InterPro" id="IPR051164">
    <property type="entry name" value="NmrA-like_oxidored"/>
</dbReference>
<dbReference type="AlphaFoldDB" id="A0A8K0JIX7"/>
<dbReference type="EMBL" id="JABELV010000119">
    <property type="protein sequence ID" value="KAG7530398.1"/>
    <property type="molecule type" value="Genomic_DNA"/>
</dbReference>
<comment type="similarity">
    <text evidence="1">Belongs to the NmrA-type oxidoreductase family.</text>
</comment>
<dbReference type="InterPro" id="IPR008030">
    <property type="entry name" value="NmrA-like"/>
</dbReference>
<organism evidence="4 5">
    <name type="scientific">Filobasidium floriforme</name>
    <dbReference type="NCBI Taxonomy" id="5210"/>
    <lineage>
        <taxon>Eukaryota</taxon>
        <taxon>Fungi</taxon>
        <taxon>Dikarya</taxon>
        <taxon>Basidiomycota</taxon>
        <taxon>Agaricomycotina</taxon>
        <taxon>Tremellomycetes</taxon>
        <taxon>Filobasidiales</taxon>
        <taxon>Filobasidiaceae</taxon>
        <taxon>Filobasidium</taxon>
    </lineage>
</organism>
<dbReference type="SUPFAM" id="SSF51735">
    <property type="entry name" value="NAD(P)-binding Rossmann-fold domains"/>
    <property type="match status" value="1"/>
</dbReference>
<feature type="domain" description="NmrA-like" evidence="3">
    <location>
        <begin position="5"/>
        <end position="280"/>
    </location>
</feature>
<gene>
    <name evidence="4" type="ORF">FFLO_05061</name>
</gene>
<dbReference type="PANTHER" id="PTHR42748">
    <property type="entry name" value="NITROGEN METABOLITE REPRESSION PROTEIN NMRA FAMILY MEMBER"/>
    <property type="match status" value="1"/>
</dbReference>
<proteinExistence type="inferred from homology"/>